<reference evidence="2" key="2">
    <citation type="submission" date="2023-06" db="EMBL/GenBank/DDBJ databases">
        <authorList>
            <person name="Swenson N.G."/>
            <person name="Wegrzyn J.L."/>
            <person name="Mcevoy S.L."/>
        </authorList>
    </citation>
    <scope>NUCLEOTIDE SEQUENCE</scope>
    <source>
        <strain evidence="2">NS2018</strain>
        <tissue evidence="2">Leaf</tissue>
    </source>
</reference>
<reference evidence="2" key="1">
    <citation type="journal article" date="2022" name="Plant J.">
        <title>Strategies of tolerance reflected in two North American maple genomes.</title>
        <authorList>
            <person name="McEvoy S.L."/>
            <person name="Sezen U.U."/>
            <person name="Trouern-Trend A."/>
            <person name="McMahon S.M."/>
            <person name="Schaberg P.G."/>
            <person name="Yang J."/>
            <person name="Wegrzyn J.L."/>
            <person name="Swenson N.G."/>
        </authorList>
    </citation>
    <scope>NUCLEOTIDE SEQUENCE</scope>
    <source>
        <strain evidence="2">NS2018</strain>
    </source>
</reference>
<evidence type="ECO:0000313" key="2">
    <source>
        <dbReference type="EMBL" id="KAK0584443.1"/>
    </source>
</evidence>
<proteinExistence type="predicted"/>
<feature type="compositionally biased region" description="Basic and acidic residues" evidence="1">
    <location>
        <begin position="65"/>
        <end position="93"/>
    </location>
</feature>
<sequence>MEDGLQDINLSLRGDEDVEEKRETAEVEDGGGGGGGGGEERRSGGLLDNLIHNLVSPLSPKTVHKRVDEEEKVFERSENESSKRTKTEKDHVGGDGTGGVIKNVISNLFHSNEDQNEKKNNNEEEEEVVKVVEENGKVKTEEEEGGGGGGGGGGGFIDNIVSHLPASLLGNCVARFLGRFSFEPLRENPLFGPSSRTDSFAIGDLHGDLEKSKQAFKMAVLINDSDRWVGGSSTVIQIGDILDRGEDEIKILYFLEKLKREA</sequence>
<evidence type="ECO:0000256" key="1">
    <source>
        <dbReference type="SAM" id="MobiDB-lite"/>
    </source>
</evidence>
<feature type="region of interest" description="Disordered" evidence="1">
    <location>
        <begin position="110"/>
        <end position="129"/>
    </location>
</feature>
<dbReference type="PANTHER" id="PTHR47680">
    <property type="entry name" value="SHEWANELLA-LIKE PROTEIN PHOSPHATASE 2"/>
    <property type="match status" value="1"/>
</dbReference>
<organism evidence="2 3">
    <name type="scientific">Acer saccharum</name>
    <name type="common">Sugar maple</name>
    <dbReference type="NCBI Taxonomy" id="4024"/>
    <lineage>
        <taxon>Eukaryota</taxon>
        <taxon>Viridiplantae</taxon>
        <taxon>Streptophyta</taxon>
        <taxon>Embryophyta</taxon>
        <taxon>Tracheophyta</taxon>
        <taxon>Spermatophyta</taxon>
        <taxon>Magnoliopsida</taxon>
        <taxon>eudicotyledons</taxon>
        <taxon>Gunneridae</taxon>
        <taxon>Pentapetalae</taxon>
        <taxon>rosids</taxon>
        <taxon>malvids</taxon>
        <taxon>Sapindales</taxon>
        <taxon>Sapindaceae</taxon>
        <taxon>Hippocastanoideae</taxon>
        <taxon>Acereae</taxon>
        <taxon>Acer</taxon>
    </lineage>
</organism>
<protein>
    <recommendedName>
        <fullName evidence="4">Calcineurin-like phosphoesterase domain-containing protein</fullName>
    </recommendedName>
</protein>
<gene>
    <name evidence="2" type="ORF">LWI29_013336</name>
</gene>
<dbReference type="AlphaFoldDB" id="A0AA39VNE0"/>
<name>A0AA39VNE0_ACESA</name>
<accession>A0AA39VNE0</accession>
<feature type="compositionally biased region" description="Basic and acidic residues" evidence="1">
    <location>
        <begin position="13"/>
        <end position="25"/>
    </location>
</feature>
<dbReference type="Gene3D" id="3.60.21.10">
    <property type="match status" value="1"/>
</dbReference>
<feature type="region of interest" description="Disordered" evidence="1">
    <location>
        <begin position="61"/>
        <end position="97"/>
    </location>
</feature>
<dbReference type="Proteomes" id="UP001168877">
    <property type="component" value="Unassembled WGS sequence"/>
</dbReference>
<comment type="caution">
    <text evidence="2">The sequence shown here is derived from an EMBL/GenBank/DDBJ whole genome shotgun (WGS) entry which is preliminary data.</text>
</comment>
<dbReference type="InterPro" id="IPR029052">
    <property type="entry name" value="Metallo-depent_PP-like"/>
</dbReference>
<feature type="compositionally biased region" description="Basic and acidic residues" evidence="1">
    <location>
        <begin position="111"/>
        <end position="129"/>
    </location>
</feature>
<dbReference type="EMBL" id="JAUESC010000383">
    <property type="protein sequence ID" value="KAK0584443.1"/>
    <property type="molecule type" value="Genomic_DNA"/>
</dbReference>
<dbReference type="SUPFAM" id="SSF56300">
    <property type="entry name" value="Metallo-dependent phosphatases"/>
    <property type="match status" value="1"/>
</dbReference>
<evidence type="ECO:0000313" key="3">
    <source>
        <dbReference type="Proteomes" id="UP001168877"/>
    </source>
</evidence>
<dbReference type="PANTHER" id="PTHR47680:SF2">
    <property type="entry name" value="SHEWANELLA-LIKE PROTEIN PHOSPHATASE 2"/>
    <property type="match status" value="1"/>
</dbReference>
<evidence type="ECO:0008006" key="4">
    <source>
        <dbReference type="Google" id="ProtNLM"/>
    </source>
</evidence>
<keyword evidence="3" id="KW-1185">Reference proteome</keyword>
<feature type="region of interest" description="Disordered" evidence="1">
    <location>
        <begin position="1"/>
        <end position="47"/>
    </location>
</feature>